<keyword evidence="3" id="KW-0472">Membrane</keyword>
<proteinExistence type="predicted"/>
<evidence type="ECO:0000256" key="2">
    <source>
        <dbReference type="SAM" id="MobiDB-lite"/>
    </source>
</evidence>
<keyword evidence="3" id="KW-0812">Transmembrane</keyword>
<evidence type="ECO:0000313" key="4">
    <source>
        <dbReference type="EMBL" id="KAG2598423.1"/>
    </source>
</evidence>
<evidence type="ECO:0000256" key="3">
    <source>
        <dbReference type="SAM" id="Phobius"/>
    </source>
</evidence>
<protein>
    <submittedName>
        <fullName evidence="4">Uncharacterized protein</fullName>
    </submittedName>
</protein>
<feature type="compositionally biased region" description="Low complexity" evidence="2">
    <location>
        <begin position="1"/>
        <end position="10"/>
    </location>
</feature>
<keyword evidence="5" id="KW-1185">Reference proteome</keyword>
<accession>A0A8T0SN23</accession>
<comment type="caution">
    <text evidence="4">The sequence shown here is derived from an EMBL/GenBank/DDBJ whole genome shotgun (WGS) entry which is preliminary data.</text>
</comment>
<dbReference type="Proteomes" id="UP000823388">
    <property type="component" value="Chromosome 5K"/>
</dbReference>
<dbReference type="AlphaFoldDB" id="A0A8T0SN23"/>
<feature type="transmembrane region" description="Helical" evidence="3">
    <location>
        <begin position="158"/>
        <end position="177"/>
    </location>
</feature>
<evidence type="ECO:0000313" key="5">
    <source>
        <dbReference type="Proteomes" id="UP000823388"/>
    </source>
</evidence>
<feature type="coiled-coil region" evidence="1">
    <location>
        <begin position="105"/>
        <end position="139"/>
    </location>
</feature>
<reference evidence="4" key="1">
    <citation type="submission" date="2020-05" db="EMBL/GenBank/DDBJ databases">
        <title>WGS assembly of Panicum virgatum.</title>
        <authorList>
            <person name="Lovell J.T."/>
            <person name="Jenkins J."/>
            <person name="Shu S."/>
            <person name="Juenger T.E."/>
            <person name="Schmutz J."/>
        </authorList>
    </citation>
    <scope>NUCLEOTIDE SEQUENCE</scope>
    <source>
        <strain evidence="4">AP13</strain>
    </source>
</reference>
<gene>
    <name evidence="4" type="ORF">PVAP13_5KG359707</name>
</gene>
<name>A0A8T0SN23_PANVG</name>
<sequence>MASSWSSSNSMDLGGRRGEGSSAPIPYREGPLEYSPPMMCKCLKKVARWISWSNDNPQADVTSLQIRTHEGGCNFWCWFDPRPSPFLHELLVDLCDTVWALKRQNRELMNQLANAALTVEEHKGEVTVLRIEMEALAKEKEEGSDVLRIRLSRVEKELAVYKVMVKCCVVFVLGIVMNKWLLG</sequence>
<keyword evidence="1" id="KW-0175">Coiled coil</keyword>
<dbReference type="EMBL" id="CM029045">
    <property type="protein sequence ID" value="KAG2598423.1"/>
    <property type="molecule type" value="Genomic_DNA"/>
</dbReference>
<organism evidence="4 5">
    <name type="scientific">Panicum virgatum</name>
    <name type="common">Blackwell switchgrass</name>
    <dbReference type="NCBI Taxonomy" id="38727"/>
    <lineage>
        <taxon>Eukaryota</taxon>
        <taxon>Viridiplantae</taxon>
        <taxon>Streptophyta</taxon>
        <taxon>Embryophyta</taxon>
        <taxon>Tracheophyta</taxon>
        <taxon>Spermatophyta</taxon>
        <taxon>Magnoliopsida</taxon>
        <taxon>Liliopsida</taxon>
        <taxon>Poales</taxon>
        <taxon>Poaceae</taxon>
        <taxon>PACMAD clade</taxon>
        <taxon>Panicoideae</taxon>
        <taxon>Panicodae</taxon>
        <taxon>Paniceae</taxon>
        <taxon>Panicinae</taxon>
        <taxon>Panicum</taxon>
        <taxon>Panicum sect. Hiantes</taxon>
    </lineage>
</organism>
<keyword evidence="3" id="KW-1133">Transmembrane helix</keyword>
<evidence type="ECO:0000256" key="1">
    <source>
        <dbReference type="SAM" id="Coils"/>
    </source>
</evidence>
<feature type="region of interest" description="Disordered" evidence="2">
    <location>
        <begin position="1"/>
        <end position="24"/>
    </location>
</feature>